<feature type="signal peptide" evidence="1">
    <location>
        <begin position="1"/>
        <end position="27"/>
    </location>
</feature>
<dbReference type="SUPFAM" id="SSF56235">
    <property type="entry name" value="N-terminal nucleophile aminohydrolases (Ntn hydrolases)"/>
    <property type="match status" value="1"/>
</dbReference>
<name>A0AAD4F7P8_9PEZI</name>
<feature type="chain" id="PRO_5042136207" evidence="1">
    <location>
        <begin position="28"/>
        <end position="289"/>
    </location>
</feature>
<dbReference type="PANTHER" id="PTHR10188">
    <property type="entry name" value="L-ASPARAGINASE"/>
    <property type="match status" value="1"/>
</dbReference>
<keyword evidence="3" id="KW-1185">Reference proteome</keyword>
<gene>
    <name evidence="2" type="ORF">NEMBOFW57_004239</name>
</gene>
<evidence type="ECO:0000256" key="1">
    <source>
        <dbReference type="SAM" id="SignalP"/>
    </source>
</evidence>
<dbReference type="Proteomes" id="UP001197093">
    <property type="component" value="Unassembled WGS sequence"/>
</dbReference>
<evidence type="ECO:0000313" key="3">
    <source>
        <dbReference type="Proteomes" id="UP001197093"/>
    </source>
</evidence>
<comment type="caution">
    <text evidence="2">The sequence shown here is derived from an EMBL/GenBank/DDBJ whole genome shotgun (WGS) entry which is preliminary data.</text>
</comment>
<keyword evidence="1" id="KW-0732">Signal</keyword>
<dbReference type="InterPro" id="IPR029055">
    <property type="entry name" value="Ntn_hydrolases_N"/>
</dbReference>
<dbReference type="Gene3D" id="3.60.20.30">
    <property type="entry name" value="(Glycosyl)asparaginase"/>
    <property type="match status" value="1"/>
</dbReference>
<dbReference type="Pfam" id="PF01112">
    <property type="entry name" value="Asparaginase_2"/>
    <property type="match status" value="1"/>
</dbReference>
<organism evidence="2 3">
    <name type="scientific">Staphylotrichum longicolle</name>
    <dbReference type="NCBI Taxonomy" id="669026"/>
    <lineage>
        <taxon>Eukaryota</taxon>
        <taxon>Fungi</taxon>
        <taxon>Dikarya</taxon>
        <taxon>Ascomycota</taxon>
        <taxon>Pezizomycotina</taxon>
        <taxon>Sordariomycetes</taxon>
        <taxon>Sordariomycetidae</taxon>
        <taxon>Sordariales</taxon>
        <taxon>Chaetomiaceae</taxon>
        <taxon>Staphylotrichum</taxon>
    </lineage>
</organism>
<dbReference type="InterPro" id="IPR000246">
    <property type="entry name" value="Peptidase_T2"/>
</dbReference>
<evidence type="ECO:0000313" key="2">
    <source>
        <dbReference type="EMBL" id="KAG7294170.1"/>
    </source>
</evidence>
<accession>A0AAD4F7P8</accession>
<dbReference type="GO" id="GO:0003948">
    <property type="term" value="F:N4-(beta-N-acetylglucosaminyl)-L-asparaginase activity"/>
    <property type="evidence" value="ECO:0007669"/>
    <property type="project" value="TreeGrafter"/>
</dbReference>
<proteinExistence type="predicted"/>
<protein>
    <submittedName>
        <fullName evidence="2">Uncharacterized protein</fullName>
    </submittedName>
</protein>
<dbReference type="PANTHER" id="PTHR10188:SF6">
    <property type="entry name" value="N(4)-(BETA-N-ACETYLGLUCOSAMINYL)-L-ASPARAGINASE"/>
    <property type="match status" value="1"/>
</dbReference>
<reference evidence="2" key="1">
    <citation type="submission" date="2023-02" db="EMBL/GenBank/DDBJ databases">
        <authorList>
            <person name="Palmer J.M."/>
        </authorList>
    </citation>
    <scope>NUCLEOTIDE SEQUENCE</scope>
    <source>
        <strain evidence="2">FW57</strain>
    </source>
</reference>
<sequence length="289" mass="30233">MAPSRAQVLTPLILTHLLLALPLPTLANPNPNPNLPFVINTWSGPFTAATDAAFDSLLHPAPNSSTPALDALVHGCAACERAGCDGTVGAGGSPDEACETTLDAMVMDGTTMNSGAVAGLRRIRDAVAVARAVLEHTRHSLLVGDLATAFAVAMGFGPEGDLGTAESRARCETWRAGGCQGNYWVGVEPDPGRFCGPYRPVVVAVENLRRGMTPTEAAEDAVRRILRKYPKISSGIVVVNNKGEHGGAGSGWTFSYSFRGGTMAATKVVNIPPLEDDLDHDGYDSPSEI</sequence>
<dbReference type="GO" id="GO:0005737">
    <property type="term" value="C:cytoplasm"/>
    <property type="evidence" value="ECO:0007669"/>
    <property type="project" value="TreeGrafter"/>
</dbReference>
<dbReference type="AlphaFoldDB" id="A0AAD4F7P8"/>
<dbReference type="EMBL" id="JAHCVI010000001">
    <property type="protein sequence ID" value="KAG7294170.1"/>
    <property type="molecule type" value="Genomic_DNA"/>
</dbReference>